<reference evidence="2" key="2">
    <citation type="submission" date="2023-06" db="EMBL/GenBank/DDBJ databases">
        <authorList>
            <consortium name="Lawrence Berkeley National Laboratory"/>
            <person name="Haridas S."/>
            <person name="Hensen N."/>
            <person name="Bonometti L."/>
            <person name="Westerberg I."/>
            <person name="Brannstrom I.O."/>
            <person name="Guillou S."/>
            <person name="Cros-Aarteil S."/>
            <person name="Calhoun S."/>
            <person name="Kuo A."/>
            <person name="Mondo S."/>
            <person name="Pangilinan J."/>
            <person name="Riley R."/>
            <person name="Labutti K."/>
            <person name="Andreopoulos B."/>
            <person name="Lipzen A."/>
            <person name="Chen C."/>
            <person name="Yanf M."/>
            <person name="Daum C."/>
            <person name="Ng V."/>
            <person name="Clum A."/>
            <person name="Steindorff A."/>
            <person name="Ohm R."/>
            <person name="Martin F."/>
            <person name="Silar P."/>
            <person name="Natvig D."/>
            <person name="Lalanne C."/>
            <person name="Gautier V."/>
            <person name="Ament-Velasquez S.L."/>
            <person name="Kruys A."/>
            <person name="Hutchinson M.I."/>
            <person name="Powell A.J."/>
            <person name="Barry K."/>
            <person name="Miller A.N."/>
            <person name="Grigoriev I.V."/>
            <person name="Debuchy R."/>
            <person name="Gladieux P."/>
            <person name="Thoren M.H."/>
            <person name="Johannesson H."/>
        </authorList>
    </citation>
    <scope>NUCLEOTIDE SEQUENCE</scope>
    <source>
        <strain evidence="2">CBS 168.71</strain>
    </source>
</reference>
<feature type="compositionally biased region" description="Pro residues" evidence="1">
    <location>
        <begin position="58"/>
        <end position="68"/>
    </location>
</feature>
<dbReference type="EMBL" id="JAUEPN010000004">
    <property type="protein sequence ID" value="KAK3296230.1"/>
    <property type="molecule type" value="Genomic_DNA"/>
</dbReference>
<evidence type="ECO:0000313" key="2">
    <source>
        <dbReference type="EMBL" id="KAK3296230.1"/>
    </source>
</evidence>
<dbReference type="GeneID" id="87835628"/>
<feature type="region of interest" description="Disordered" evidence="1">
    <location>
        <begin position="39"/>
        <end position="68"/>
    </location>
</feature>
<protein>
    <submittedName>
        <fullName evidence="2">Uncharacterized protein</fullName>
    </submittedName>
</protein>
<sequence>MLFASSCVLPARPTTAWLGQPVGTVVCMHAAVGLGPASASVSQLGGSAQPRDSQAESSPPPNPRAPIPLIPTYPPPTMASFMQPRWDCLKLLLGHQQDAIPTPLYHTCSPSRSCPGWHFWCINIPPPRSSAASSPHPASSSPASWVLPTTNRSLRFLQTLAPNLLVPEDPGPTRSS</sequence>
<keyword evidence="3" id="KW-1185">Reference proteome</keyword>
<proteinExistence type="predicted"/>
<feature type="compositionally biased region" description="Polar residues" evidence="1">
    <location>
        <begin position="39"/>
        <end position="57"/>
    </location>
</feature>
<evidence type="ECO:0000313" key="3">
    <source>
        <dbReference type="Proteomes" id="UP001278766"/>
    </source>
</evidence>
<reference evidence="2" key="1">
    <citation type="journal article" date="2023" name="Mol. Phylogenet. Evol.">
        <title>Genome-scale phylogeny and comparative genomics of the fungal order Sordariales.</title>
        <authorList>
            <person name="Hensen N."/>
            <person name="Bonometti L."/>
            <person name="Westerberg I."/>
            <person name="Brannstrom I.O."/>
            <person name="Guillou S."/>
            <person name="Cros-Aarteil S."/>
            <person name="Calhoun S."/>
            <person name="Haridas S."/>
            <person name="Kuo A."/>
            <person name="Mondo S."/>
            <person name="Pangilinan J."/>
            <person name="Riley R."/>
            <person name="LaButti K."/>
            <person name="Andreopoulos B."/>
            <person name="Lipzen A."/>
            <person name="Chen C."/>
            <person name="Yan M."/>
            <person name="Daum C."/>
            <person name="Ng V."/>
            <person name="Clum A."/>
            <person name="Steindorff A."/>
            <person name="Ohm R.A."/>
            <person name="Martin F."/>
            <person name="Silar P."/>
            <person name="Natvig D.O."/>
            <person name="Lalanne C."/>
            <person name="Gautier V."/>
            <person name="Ament-Velasquez S.L."/>
            <person name="Kruys A."/>
            <person name="Hutchinson M.I."/>
            <person name="Powell A.J."/>
            <person name="Barry K."/>
            <person name="Miller A.N."/>
            <person name="Grigoriev I.V."/>
            <person name="Debuchy R."/>
            <person name="Gladieux P."/>
            <person name="Hiltunen Thoren M."/>
            <person name="Johannesson H."/>
        </authorList>
    </citation>
    <scope>NUCLEOTIDE SEQUENCE</scope>
    <source>
        <strain evidence="2">CBS 168.71</strain>
    </source>
</reference>
<organism evidence="2 3">
    <name type="scientific">Chaetomium fimeti</name>
    <dbReference type="NCBI Taxonomy" id="1854472"/>
    <lineage>
        <taxon>Eukaryota</taxon>
        <taxon>Fungi</taxon>
        <taxon>Dikarya</taxon>
        <taxon>Ascomycota</taxon>
        <taxon>Pezizomycotina</taxon>
        <taxon>Sordariomycetes</taxon>
        <taxon>Sordariomycetidae</taxon>
        <taxon>Sordariales</taxon>
        <taxon>Chaetomiaceae</taxon>
        <taxon>Chaetomium</taxon>
    </lineage>
</organism>
<dbReference type="AlphaFoldDB" id="A0AAE0HGW0"/>
<name>A0AAE0HGW0_9PEZI</name>
<dbReference type="Proteomes" id="UP001278766">
    <property type="component" value="Unassembled WGS sequence"/>
</dbReference>
<comment type="caution">
    <text evidence="2">The sequence shown here is derived from an EMBL/GenBank/DDBJ whole genome shotgun (WGS) entry which is preliminary data.</text>
</comment>
<dbReference type="RefSeq" id="XP_062659744.1">
    <property type="nucleotide sequence ID" value="XM_062798680.1"/>
</dbReference>
<evidence type="ECO:0000256" key="1">
    <source>
        <dbReference type="SAM" id="MobiDB-lite"/>
    </source>
</evidence>
<accession>A0AAE0HGW0</accession>
<gene>
    <name evidence="2" type="ORF">B0H64DRAFT_165952</name>
</gene>